<dbReference type="Proteomes" id="UP000616724">
    <property type="component" value="Unassembled WGS sequence"/>
</dbReference>
<gene>
    <name evidence="2" type="ORF">Plo01_32470</name>
</gene>
<comment type="caution">
    <text evidence="2">The sequence shown here is derived from an EMBL/GenBank/DDBJ whole genome shotgun (WGS) entry which is preliminary data.</text>
</comment>
<accession>A0A8J3W5U0</accession>
<proteinExistence type="predicted"/>
<evidence type="ECO:0000313" key="2">
    <source>
        <dbReference type="EMBL" id="GIH76818.1"/>
    </source>
</evidence>
<evidence type="ECO:0000256" key="1">
    <source>
        <dbReference type="SAM" id="MobiDB-lite"/>
    </source>
</evidence>
<dbReference type="AlphaFoldDB" id="A0A8J3W5U0"/>
<feature type="region of interest" description="Disordered" evidence="1">
    <location>
        <begin position="1"/>
        <end position="117"/>
    </location>
</feature>
<dbReference type="EMBL" id="BOOH01000023">
    <property type="protein sequence ID" value="GIH76818.1"/>
    <property type="molecule type" value="Genomic_DNA"/>
</dbReference>
<feature type="compositionally biased region" description="Basic and acidic residues" evidence="1">
    <location>
        <begin position="1"/>
        <end position="15"/>
    </location>
</feature>
<protein>
    <submittedName>
        <fullName evidence="2">Uncharacterized protein</fullName>
    </submittedName>
</protein>
<dbReference type="InterPro" id="IPR011051">
    <property type="entry name" value="RmlC_Cupin_sf"/>
</dbReference>
<reference evidence="2 3" key="1">
    <citation type="submission" date="2021-01" db="EMBL/GenBank/DDBJ databases">
        <title>Whole genome shotgun sequence of Planobispora longispora NBRC 13918.</title>
        <authorList>
            <person name="Komaki H."/>
            <person name="Tamura T."/>
        </authorList>
    </citation>
    <scope>NUCLEOTIDE SEQUENCE [LARGE SCALE GENOMIC DNA]</scope>
    <source>
        <strain evidence="2 3">NBRC 13918</strain>
    </source>
</reference>
<dbReference type="SUPFAM" id="SSF51182">
    <property type="entry name" value="RmlC-like cupins"/>
    <property type="match status" value="1"/>
</dbReference>
<organism evidence="2 3">
    <name type="scientific">Planobispora longispora</name>
    <dbReference type="NCBI Taxonomy" id="28887"/>
    <lineage>
        <taxon>Bacteria</taxon>
        <taxon>Bacillati</taxon>
        <taxon>Actinomycetota</taxon>
        <taxon>Actinomycetes</taxon>
        <taxon>Streptosporangiales</taxon>
        <taxon>Streptosporangiaceae</taxon>
        <taxon>Planobispora</taxon>
    </lineage>
</organism>
<name>A0A8J3W5U0_9ACTN</name>
<keyword evidence="3" id="KW-1185">Reference proteome</keyword>
<evidence type="ECO:0000313" key="3">
    <source>
        <dbReference type="Proteomes" id="UP000616724"/>
    </source>
</evidence>
<sequence>MERHGKKEREGDSRRRERHAGRDGAPIAGRARAPRRDARRCQLRRAAVARARRPRPHPAPGDVAEFDTRTPHGVANTSPGGPVEYLIVFGPQGERLRPRTPPTAGRGVSTDPNKIIN</sequence>